<dbReference type="Proteomes" id="UP001172102">
    <property type="component" value="Unassembled WGS sequence"/>
</dbReference>
<keyword evidence="5" id="KW-1185">Reference proteome</keyword>
<reference evidence="4" key="1">
    <citation type="submission" date="2023-06" db="EMBL/GenBank/DDBJ databases">
        <title>Genome-scale phylogeny and comparative genomics of the fungal order Sordariales.</title>
        <authorList>
            <consortium name="Lawrence Berkeley National Laboratory"/>
            <person name="Hensen N."/>
            <person name="Bonometti L."/>
            <person name="Westerberg I."/>
            <person name="Brannstrom I.O."/>
            <person name="Guillou S."/>
            <person name="Cros-Aarteil S."/>
            <person name="Calhoun S."/>
            <person name="Haridas S."/>
            <person name="Kuo A."/>
            <person name="Mondo S."/>
            <person name="Pangilinan J."/>
            <person name="Riley R."/>
            <person name="Labutti K."/>
            <person name="Andreopoulos B."/>
            <person name="Lipzen A."/>
            <person name="Chen C."/>
            <person name="Yanf M."/>
            <person name="Daum C."/>
            <person name="Ng V."/>
            <person name="Clum A."/>
            <person name="Steindorff A."/>
            <person name="Ohm R."/>
            <person name="Martin F."/>
            <person name="Silar P."/>
            <person name="Natvig D."/>
            <person name="Lalanne C."/>
            <person name="Gautier V."/>
            <person name="Ament-Velasquez S.L."/>
            <person name="Kruys A."/>
            <person name="Hutchinson M.I."/>
            <person name="Powell A.J."/>
            <person name="Barry K."/>
            <person name="Miller A.N."/>
            <person name="Grigoriev I.V."/>
            <person name="Debuchy R."/>
            <person name="Gladieux P."/>
            <person name="Thoren M.H."/>
            <person name="Johannesson H."/>
        </authorList>
    </citation>
    <scope>NUCLEOTIDE SEQUENCE</scope>
    <source>
        <strain evidence="4">SMH4607-1</strain>
    </source>
</reference>
<dbReference type="PROSITE" id="PS50175">
    <property type="entry name" value="ASP_PROT_RETROV"/>
    <property type="match status" value="1"/>
</dbReference>
<protein>
    <recommendedName>
        <fullName evidence="3">Peptidase A2 domain-containing protein</fullName>
    </recommendedName>
</protein>
<dbReference type="Gene3D" id="2.40.70.10">
    <property type="entry name" value="Acid Proteases"/>
    <property type="match status" value="1"/>
</dbReference>
<feature type="domain" description="Peptidase A2" evidence="3">
    <location>
        <begin position="24"/>
        <end position="64"/>
    </location>
</feature>
<dbReference type="GO" id="GO:0006508">
    <property type="term" value="P:proteolysis"/>
    <property type="evidence" value="ECO:0007669"/>
    <property type="project" value="InterPro"/>
</dbReference>
<organism evidence="4 5">
    <name type="scientific">Lasiosphaeris hirsuta</name>
    <dbReference type="NCBI Taxonomy" id="260670"/>
    <lineage>
        <taxon>Eukaryota</taxon>
        <taxon>Fungi</taxon>
        <taxon>Dikarya</taxon>
        <taxon>Ascomycota</taxon>
        <taxon>Pezizomycotina</taxon>
        <taxon>Sordariomycetes</taxon>
        <taxon>Sordariomycetidae</taxon>
        <taxon>Sordariales</taxon>
        <taxon>Lasiosphaeriaceae</taxon>
        <taxon>Lasiosphaeris</taxon>
    </lineage>
</organism>
<feature type="region of interest" description="Disordered" evidence="2">
    <location>
        <begin position="128"/>
        <end position="153"/>
    </location>
</feature>
<feature type="region of interest" description="Disordered" evidence="2">
    <location>
        <begin position="188"/>
        <end position="235"/>
    </location>
</feature>
<comment type="caution">
    <text evidence="4">The sequence shown here is derived from an EMBL/GenBank/DDBJ whole genome shotgun (WGS) entry which is preliminary data.</text>
</comment>
<proteinExistence type="predicted"/>
<evidence type="ECO:0000259" key="3">
    <source>
        <dbReference type="PROSITE" id="PS50175"/>
    </source>
</evidence>
<dbReference type="EMBL" id="JAUKUA010000004">
    <property type="protein sequence ID" value="KAK0715492.1"/>
    <property type="molecule type" value="Genomic_DNA"/>
</dbReference>
<evidence type="ECO:0000256" key="1">
    <source>
        <dbReference type="ARBA" id="ARBA00022801"/>
    </source>
</evidence>
<dbReference type="AlphaFoldDB" id="A0AA40DVX5"/>
<dbReference type="CDD" id="cd00303">
    <property type="entry name" value="retropepsin_like"/>
    <property type="match status" value="1"/>
</dbReference>
<dbReference type="SUPFAM" id="SSF50630">
    <property type="entry name" value="Acid proteases"/>
    <property type="match status" value="1"/>
</dbReference>
<keyword evidence="1" id="KW-0378">Hydrolase</keyword>
<name>A0AA40DVX5_9PEZI</name>
<feature type="compositionally biased region" description="Polar residues" evidence="2">
    <location>
        <begin position="210"/>
        <end position="223"/>
    </location>
</feature>
<sequence length="249" mass="27008">MSGFTSAWYNVPWAVISGGVPQSVKTKVDTGSDHSMIQYRNVKQLGLERFPVLGDPFLLKGFGGGCERIIEFVWLEVECPLIELGRVTIPMYVTQSKEIDGLLIGTPMIDEYELDRKILAAKDRHHGGLPPGWSTESSSSNSNTVHTLYDDRNNAIRKRDEEIRSQGAGERIEAISSIMRAKQASRVSPVGWTATSSSTASHSSSRVTTWKSTNASADSSTFSAGEDAASTVATSVSSASAFRDTVVEK</sequence>
<dbReference type="InterPro" id="IPR001995">
    <property type="entry name" value="Peptidase_A2_cat"/>
</dbReference>
<accession>A0AA40DVX5</accession>
<gene>
    <name evidence="4" type="ORF">B0H67DRAFT_554005</name>
</gene>
<evidence type="ECO:0000256" key="2">
    <source>
        <dbReference type="SAM" id="MobiDB-lite"/>
    </source>
</evidence>
<dbReference type="GO" id="GO:0004190">
    <property type="term" value="F:aspartic-type endopeptidase activity"/>
    <property type="evidence" value="ECO:0007669"/>
    <property type="project" value="InterPro"/>
</dbReference>
<feature type="compositionally biased region" description="Low complexity" evidence="2">
    <location>
        <begin position="193"/>
        <end position="209"/>
    </location>
</feature>
<evidence type="ECO:0000313" key="4">
    <source>
        <dbReference type="EMBL" id="KAK0715492.1"/>
    </source>
</evidence>
<feature type="compositionally biased region" description="Low complexity" evidence="2">
    <location>
        <begin position="134"/>
        <end position="144"/>
    </location>
</feature>
<dbReference type="InterPro" id="IPR021109">
    <property type="entry name" value="Peptidase_aspartic_dom_sf"/>
</dbReference>
<evidence type="ECO:0000313" key="5">
    <source>
        <dbReference type="Proteomes" id="UP001172102"/>
    </source>
</evidence>